<dbReference type="AlphaFoldDB" id="A0A9X0UFE1"/>
<dbReference type="EMBL" id="JACOMF010000089">
    <property type="protein sequence ID" value="MBC4018879.1"/>
    <property type="molecule type" value="Genomic_DNA"/>
</dbReference>
<feature type="transmembrane region" description="Helical" evidence="6">
    <location>
        <begin position="292"/>
        <end position="312"/>
    </location>
</feature>
<evidence type="ECO:0000259" key="7">
    <source>
        <dbReference type="Pfam" id="PF00482"/>
    </source>
</evidence>
<dbReference type="Proteomes" id="UP000600101">
    <property type="component" value="Unassembled WGS sequence"/>
</dbReference>
<evidence type="ECO:0000256" key="6">
    <source>
        <dbReference type="SAM" id="Phobius"/>
    </source>
</evidence>
<dbReference type="InterPro" id="IPR018076">
    <property type="entry name" value="T2SS_GspF_dom"/>
</dbReference>
<protein>
    <submittedName>
        <fullName evidence="8">Type II secretion system F family protein</fullName>
    </submittedName>
</protein>
<evidence type="ECO:0000256" key="5">
    <source>
        <dbReference type="ARBA" id="ARBA00023136"/>
    </source>
</evidence>
<proteinExistence type="predicted"/>
<reference evidence="8" key="1">
    <citation type="submission" date="2020-08" db="EMBL/GenBank/DDBJ databases">
        <authorList>
            <person name="Hu Y."/>
            <person name="Nguyen S.V."/>
            <person name="Li F."/>
            <person name="Fanning S."/>
        </authorList>
    </citation>
    <scope>NUCLEOTIDE SEQUENCE</scope>
    <source>
        <strain evidence="8">SYSU D8009</strain>
    </source>
</reference>
<dbReference type="GO" id="GO:0005886">
    <property type="term" value="C:plasma membrane"/>
    <property type="evidence" value="ECO:0007669"/>
    <property type="project" value="UniProtKB-SubCell"/>
</dbReference>
<evidence type="ECO:0000313" key="8">
    <source>
        <dbReference type="EMBL" id="MBC4018879.1"/>
    </source>
</evidence>
<dbReference type="PANTHER" id="PTHR35007:SF1">
    <property type="entry name" value="PILUS ASSEMBLY PROTEIN"/>
    <property type="match status" value="1"/>
</dbReference>
<evidence type="ECO:0000256" key="2">
    <source>
        <dbReference type="ARBA" id="ARBA00022475"/>
    </source>
</evidence>
<evidence type="ECO:0000256" key="3">
    <source>
        <dbReference type="ARBA" id="ARBA00022692"/>
    </source>
</evidence>
<name>A0A9X0UFE1_9PROT</name>
<organism evidence="8 9">
    <name type="scientific">Siccirubricoccus deserti</name>
    <dbReference type="NCBI Taxonomy" id="2013562"/>
    <lineage>
        <taxon>Bacteria</taxon>
        <taxon>Pseudomonadati</taxon>
        <taxon>Pseudomonadota</taxon>
        <taxon>Alphaproteobacteria</taxon>
        <taxon>Acetobacterales</taxon>
        <taxon>Roseomonadaceae</taxon>
        <taxon>Siccirubricoccus</taxon>
    </lineage>
</organism>
<dbReference type="PANTHER" id="PTHR35007">
    <property type="entry name" value="INTEGRAL MEMBRANE PROTEIN-RELATED"/>
    <property type="match status" value="1"/>
</dbReference>
<accession>A0A9X0UFE1</accession>
<dbReference type="Gene3D" id="1.20.81.30">
    <property type="entry name" value="Type II secretion system (T2SS), domain F"/>
    <property type="match status" value="1"/>
</dbReference>
<keyword evidence="4 6" id="KW-1133">Transmembrane helix</keyword>
<feature type="domain" description="Type II secretion system protein GspF" evidence="7">
    <location>
        <begin position="149"/>
        <end position="270"/>
    </location>
</feature>
<feature type="transmembrane region" description="Helical" evidence="6">
    <location>
        <begin position="257"/>
        <end position="276"/>
    </location>
</feature>
<gene>
    <name evidence="8" type="ORF">H7965_26875</name>
</gene>
<feature type="transmembrane region" description="Helical" evidence="6">
    <location>
        <begin position="112"/>
        <end position="130"/>
    </location>
</feature>
<evidence type="ECO:0000313" key="9">
    <source>
        <dbReference type="Proteomes" id="UP000600101"/>
    </source>
</evidence>
<evidence type="ECO:0000256" key="1">
    <source>
        <dbReference type="ARBA" id="ARBA00004651"/>
    </source>
</evidence>
<feature type="transmembrane region" description="Helical" evidence="6">
    <location>
        <begin position="86"/>
        <end position="106"/>
    </location>
</feature>
<dbReference type="Pfam" id="PF00482">
    <property type="entry name" value="T2SSF"/>
    <property type="match status" value="1"/>
</dbReference>
<keyword evidence="5 6" id="KW-0472">Membrane</keyword>
<keyword evidence="2" id="KW-1003">Cell membrane</keyword>
<keyword evidence="9" id="KW-1185">Reference proteome</keyword>
<keyword evidence="3 6" id="KW-0812">Transmembrane</keyword>
<comment type="caution">
    <text evidence="8">The sequence shown here is derived from an EMBL/GenBank/DDBJ whole genome shotgun (WGS) entry which is preliminary data.</text>
</comment>
<comment type="subcellular location">
    <subcellularLocation>
        <location evidence="1">Cell membrane</location>
        <topology evidence="1">Multi-pass membrane protein</topology>
    </subcellularLocation>
</comment>
<dbReference type="InterPro" id="IPR042094">
    <property type="entry name" value="T2SS_GspF_sf"/>
</dbReference>
<sequence length="317" mass="33876">MLQMLLAAFVGLVALALTGLWAASGQARMQKLQSRADALLSSRREAARQPEPGLQLASGELAGSSMLQRLQALFGYMPERAERYPAPFLIVLAGALMVGGGAYFVAKIFAGDAALLALLGTWVAASRAYYRRCDRRYLGKLFRQLPDALSSIVRAVRVGVTVNDALRVVVQNGPEPTAKEFKRLVEEIAVGVSLQAALKEMANRVQLPEYRFLATALALQAQTGGGLSETLQNLASIIRARVAIKARGRALTSEAKASAVVLTILPILSFMALYVIEASYVQVLLWDPTGQMILGGAILSLCVGVAMMAAMIRSALA</sequence>
<evidence type="ECO:0000256" key="4">
    <source>
        <dbReference type="ARBA" id="ARBA00022989"/>
    </source>
</evidence>